<feature type="transmembrane region" description="Helical" evidence="1">
    <location>
        <begin position="47"/>
        <end position="66"/>
    </location>
</feature>
<dbReference type="Gene3D" id="3.90.550.10">
    <property type="entry name" value="Spore Coat Polysaccharide Biosynthesis Protein SpsA, Chain A"/>
    <property type="match status" value="1"/>
</dbReference>
<feature type="domain" description="Glycosyltransferase 2-like" evidence="2">
    <location>
        <begin position="240"/>
        <end position="477"/>
    </location>
</feature>
<evidence type="ECO:0000313" key="4">
    <source>
        <dbReference type="Proteomes" id="UP001059824"/>
    </source>
</evidence>
<protein>
    <recommendedName>
        <fullName evidence="2">Glycosyltransferase 2-like domain-containing protein</fullName>
    </recommendedName>
</protein>
<keyword evidence="1" id="KW-1133">Transmembrane helix</keyword>
<feature type="transmembrane region" description="Helical" evidence="1">
    <location>
        <begin position="494"/>
        <end position="514"/>
    </location>
</feature>
<dbReference type="PANTHER" id="PTHR36851:SF1">
    <property type="entry name" value="GLYCO_TRANS_2-LIKE DOMAIN-CONTAINING PROTEIN"/>
    <property type="match status" value="1"/>
</dbReference>
<dbReference type="AlphaFoldDB" id="A0A857MIR6"/>
<dbReference type="Proteomes" id="UP001059824">
    <property type="component" value="Chromosome"/>
</dbReference>
<dbReference type="InterPro" id="IPR029044">
    <property type="entry name" value="Nucleotide-diphossugar_trans"/>
</dbReference>
<name>A0A857MIR6_9BACT</name>
<proteinExistence type="predicted"/>
<dbReference type="RefSeq" id="WP_260763778.1">
    <property type="nucleotide sequence ID" value="NZ_CP045921.1"/>
</dbReference>
<sequence length="567" mass="64170">MAQQSLELPLGKRTRKYRFFEMVPGLLSITVIGLLFVLSWLNAALASGYLLLIILAALARAVVIAAHTIRGYQHLTGAQKVDWHRRLGDLEQPVESLPREEARQTGEFGQSTHLRNLRTLATNPDAYPRPSQLYHAVIVAAYNESIEVIEPTIVSLLDTTIDNTQLIVVFAYEARGGEGIAQTAKTLKERYGSQFGMFFTVEHPKDLPGEVVGKGGNITYAGEYTARELKKHGINSDDVIVTTLDCDNRPHPAYFDYVSYEYIVHDARQHLSYQPVSLFLNNIWDVPAPMRVIATGNSFWNIISSMRPDQLRNFASHSQPLTALQGMGFWSKRSIVEDGHQFWRSYFYFKGDYAVTPIYVPIYQDAVLSETYKKTLVAQFKQLRRWAYGASDVPYVAVRVFTRKRQVPFGDSLVKFYELLDGHVTLASISILVAFGGWIPLLFSPESARSVPAHQLPVVVSSLQQIALIGLCISIFFSLKMLPPRPARYKRHRTLLMVAQWILMPVTSIAYGAMSALNAQMHLLFGRYLDKFDVTEKATVGEITRAQGHRQHWWQWWKASRGVGSKR</sequence>
<dbReference type="EMBL" id="CP045921">
    <property type="protein sequence ID" value="QHN42443.1"/>
    <property type="molecule type" value="Genomic_DNA"/>
</dbReference>
<keyword evidence="1" id="KW-0812">Transmembrane</keyword>
<dbReference type="KEGG" id="mama:GII36_01040"/>
<evidence type="ECO:0000259" key="2">
    <source>
        <dbReference type="Pfam" id="PF13632"/>
    </source>
</evidence>
<evidence type="ECO:0000313" key="3">
    <source>
        <dbReference type="EMBL" id="QHN42443.1"/>
    </source>
</evidence>
<keyword evidence="4" id="KW-1185">Reference proteome</keyword>
<gene>
    <name evidence="3" type="ORF">GII36_01040</name>
</gene>
<feature type="transmembrane region" description="Helical" evidence="1">
    <location>
        <begin position="463"/>
        <end position="482"/>
    </location>
</feature>
<evidence type="ECO:0000256" key="1">
    <source>
        <dbReference type="SAM" id="Phobius"/>
    </source>
</evidence>
<keyword evidence="1" id="KW-0472">Membrane</keyword>
<feature type="transmembrane region" description="Helical" evidence="1">
    <location>
        <begin position="424"/>
        <end position="443"/>
    </location>
</feature>
<dbReference type="InterPro" id="IPR001173">
    <property type="entry name" value="Glyco_trans_2-like"/>
</dbReference>
<reference evidence="3" key="1">
    <citation type="journal article" date="2021" name="Nat. Microbiol.">
        <title>Cocultivation of an ultrasmall environmental parasitic bacterium with lytic ability against bacteria associated with wastewater foams.</title>
        <authorList>
            <person name="Batinovic S."/>
            <person name="Rose J.J.A."/>
            <person name="Ratcliffe J."/>
            <person name="Seviour R.J."/>
            <person name="Petrovski S."/>
        </authorList>
    </citation>
    <scope>NUCLEOTIDE SEQUENCE</scope>
    <source>
        <strain evidence="3">JR1</strain>
    </source>
</reference>
<accession>A0A857MIR6</accession>
<dbReference type="PANTHER" id="PTHR36851">
    <property type="entry name" value="UNNAMED PRODUCT"/>
    <property type="match status" value="1"/>
</dbReference>
<organism evidence="3 4">
    <name type="scientific">Candidatus Mycosynbacter amalyticus</name>
    <dbReference type="NCBI Taxonomy" id="2665156"/>
    <lineage>
        <taxon>Bacteria</taxon>
        <taxon>Candidatus Saccharimonadota</taxon>
        <taxon>Candidatus Saccharimonadota incertae sedis</taxon>
        <taxon>Candidatus Mycosynbacter</taxon>
    </lineage>
</organism>
<dbReference type="Pfam" id="PF13632">
    <property type="entry name" value="Glyco_trans_2_3"/>
    <property type="match status" value="1"/>
</dbReference>
<feature type="transmembrane region" description="Helical" evidence="1">
    <location>
        <begin position="20"/>
        <end position="41"/>
    </location>
</feature>